<protein>
    <submittedName>
        <fullName evidence="2">Uncharacterized protein</fullName>
    </submittedName>
</protein>
<dbReference type="EMBL" id="QGNW01000069">
    <property type="protein sequence ID" value="RVX02728.1"/>
    <property type="molecule type" value="Genomic_DNA"/>
</dbReference>
<evidence type="ECO:0000313" key="2">
    <source>
        <dbReference type="EMBL" id="RVX02728.1"/>
    </source>
</evidence>
<feature type="region of interest" description="Disordered" evidence="1">
    <location>
        <begin position="1"/>
        <end position="58"/>
    </location>
</feature>
<sequence>MDSRLAFHFRHGTDPMNPSRPFTETHYEGGTAIGPSSPAPQHRYETRRPPTTPDATISLPESLVWCPPTKRARTSGPGESSIASEPLAYSEIVEQDPSTRSYILIRRPCDNNLSSETLTAYSRCTTLSTHDSSPIAIHFTIDGRHGVLEARHIAEAL</sequence>
<evidence type="ECO:0000256" key="1">
    <source>
        <dbReference type="SAM" id="MobiDB-lite"/>
    </source>
</evidence>
<evidence type="ECO:0000313" key="3">
    <source>
        <dbReference type="Proteomes" id="UP000288805"/>
    </source>
</evidence>
<dbReference type="AlphaFoldDB" id="A0A438J184"/>
<proteinExistence type="predicted"/>
<reference evidence="2 3" key="1">
    <citation type="journal article" date="2018" name="PLoS Genet.">
        <title>Population sequencing reveals clonal diversity and ancestral inbreeding in the grapevine cultivar Chardonnay.</title>
        <authorList>
            <person name="Roach M.J."/>
            <person name="Johnson D.L."/>
            <person name="Bohlmann J."/>
            <person name="van Vuuren H.J."/>
            <person name="Jones S.J."/>
            <person name="Pretorius I.S."/>
            <person name="Schmidt S.A."/>
            <person name="Borneman A.R."/>
        </authorList>
    </citation>
    <scope>NUCLEOTIDE SEQUENCE [LARGE SCALE GENOMIC DNA]</scope>
    <source>
        <strain evidence="3">cv. Chardonnay</strain>
        <tissue evidence="2">Leaf</tissue>
    </source>
</reference>
<name>A0A438J184_VITVI</name>
<organism evidence="2 3">
    <name type="scientific">Vitis vinifera</name>
    <name type="common">Grape</name>
    <dbReference type="NCBI Taxonomy" id="29760"/>
    <lineage>
        <taxon>Eukaryota</taxon>
        <taxon>Viridiplantae</taxon>
        <taxon>Streptophyta</taxon>
        <taxon>Embryophyta</taxon>
        <taxon>Tracheophyta</taxon>
        <taxon>Spermatophyta</taxon>
        <taxon>Magnoliopsida</taxon>
        <taxon>eudicotyledons</taxon>
        <taxon>Gunneridae</taxon>
        <taxon>Pentapetalae</taxon>
        <taxon>rosids</taxon>
        <taxon>Vitales</taxon>
        <taxon>Vitaceae</taxon>
        <taxon>Viteae</taxon>
        <taxon>Vitis</taxon>
    </lineage>
</organism>
<comment type="caution">
    <text evidence="2">The sequence shown here is derived from an EMBL/GenBank/DDBJ whole genome shotgun (WGS) entry which is preliminary data.</text>
</comment>
<accession>A0A438J184</accession>
<gene>
    <name evidence="2" type="ORF">CK203_016566</name>
</gene>
<dbReference type="Proteomes" id="UP000288805">
    <property type="component" value="Unassembled WGS sequence"/>
</dbReference>